<dbReference type="OrthoDB" id="9814981at2"/>
<comment type="caution">
    <text evidence="1">The sequence shown here is derived from an EMBL/GenBank/DDBJ whole genome shotgun (WGS) entry which is preliminary data.</text>
</comment>
<organism evidence="1 2">
    <name type="scientific">Devosia insulae DS-56</name>
    <dbReference type="NCBI Taxonomy" id="1116389"/>
    <lineage>
        <taxon>Bacteria</taxon>
        <taxon>Pseudomonadati</taxon>
        <taxon>Pseudomonadota</taxon>
        <taxon>Alphaproteobacteria</taxon>
        <taxon>Hyphomicrobiales</taxon>
        <taxon>Devosiaceae</taxon>
        <taxon>Devosia</taxon>
    </lineage>
</organism>
<dbReference type="RefSeq" id="WP_069911485.1">
    <property type="nucleotide sequence ID" value="NZ_LAJE02000300.1"/>
</dbReference>
<accession>A0A1E5XKX1</accession>
<dbReference type="InterPro" id="IPR046606">
    <property type="entry name" value="DUF6665"/>
</dbReference>
<dbReference type="Proteomes" id="UP000095463">
    <property type="component" value="Unassembled WGS sequence"/>
</dbReference>
<name>A0A1E5XKX1_9HYPH</name>
<gene>
    <name evidence="1" type="ORF">VW23_026565</name>
</gene>
<reference evidence="1 2" key="1">
    <citation type="journal article" date="2015" name="Genome Announc.">
        <title>Genome Assemblies of Three Soil-Associated Devosia species: D. insulae, D. limi, and D. soli.</title>
        <authorList>
            <person name="Hassan Y.I."/>
            <person name="Lepp D."/>
            <person name="Zhou T."/>
        </authorList>
    </citation>
    <scope>NUCLEOTIDE SEQUENCE [LARGE SCALE GENOMIC DNA]</scope>
    <source>
        <strain evidence="1 2">DS-56</strain>
    </source>
</reference>
<evidence type="ECO:0000313" key="2">
    <source>
        <dbReference type="Proteomes" id="UP000095463"/>
    </source>
</evidence>
<dbReference type="AlphaFoldDB" id="A0A1E5XKX1"/>
<dbReference type="Pfam" id="PF20370">
    <property type="entry name" value="DUF6665"/>
    <property type="match status" value="1"/>
</dbReference>
<proteinExistence type="predicted"/>
<keyword evidence="2" id="KW-1185">Reference proteome</keyword>
<evidence type="ECO:0000313" key="1">
    <source>
        <dbReference type="EMBL" id="OEO29238.1"/>
    </source>
</evidence>
<protein>
    <submittedName>
        <fullName evidence="1">Uncharacterized protein</fullName>
    </submittedName>
</protein>
<sequence>MSLSIADLAELRQRLTSGFGPIESEVMAEKAASLGYHGRQVEKAMAALQAFDAAPGTADERLILVKAAARDVWKFFVQREACGMRDQRDAIRHYGIPPEVLARLGAIEK</sequence>
<dbReference type="EMBL" id="LAJE02000300">
    <property type="protein sequence ID" value="OEO29238.1"/>
    <property type="molecule type" value="Genomic_DNA"/>
</dbReference>